<keyword evidence="2 5" id="KW-0812">Transmembrane</keyword>
<evidence type="ECO:0000259" key="6">
    <source>
        <dbReference type="Pfam" id="PF25940"/>
    </source>
</evidence>
<dbReference type="Gene3D" id="2.40.30.170">
    <property type="match status" value="1"/>
</dbReference>
<evidence type="ECO:0000256" key="3">
    <source>
        <dbReference type="ARBA" id="ARBA00022989"/>
    </source>
</evidence>
<proteinExistence type="predicted"/>
<evidence type="ECO:0000256" key="4">
    <source>
        <dbReference type="ARBA" id="ARBA00023136"/>
    </source>
</evidence>
<evidence type="ECO:0000313" key="8">
    <source>
        <dbReference type="Proteomes" id="UP000051735"/>
    </source>
</evidence>
<evidence type="ECO:0000256" key="2">
    <source>
        <dbReference type="ARBA" id="ARBA00022692"/>
    </source>
</evidence>
<keyword evidence="3 5" id="KW-1133">Transmembrane helix</keyword>
<dbReference type="RefSeq" id="WP_057809197.1">
    <property type="nucleotide sequence ID" value="NZ_AZGN01000005.1"/>
</dbReference>
<evidence type="ECO:0000313" key="7">
    <source>
        <dbReference type="EMBL" id="KRM34302.1"/>
    </source>
</evidence>
<dbReference type="InterPro" id="IPR058795">
    <property type="entry name" value="LcnD_C"/>
</dbReference>
<feature type="domain" description="LcnD-like C-terminal" evidence="6">
    <location>
        <begin position="110"/>
        <end position="197"/>
    </location>
</feature>
<protein>
    <submittedName>
        <fullName evidence="7">Accessory protein</fullName>
    </submittedName>
</protein>
<sequence>MDSKELESSKFYSYKFRNFSTMIIFPAFLFVIGILISSFFVMRENTVKSIGVIVPSSYHVLKDNHFVEGQHLGTGTHVTLANGEQTTLKNKGFIHIDRREVQLFPEITNHKNVMIETYIPGKQIAMIKKGQQGQFQILGDQGGSIFLKGKVIRVGEYPAYQKEASLFKVNVKIMATNSQLKILRYGMQGNCSIITGKLSYFNYLKSKILNTK</sequence>
<keyword evidence="4 5" id="KW-0472">Membrane</keyword>
<name>A0ABR5PSM5_9LACO</name>
<keyword evidence="8" id="KW-1185">Reference proteome</keyword>
<dbReference type="GeneID" id="75116203"/>
<dbReference type="Pfam" id="PF25940">
    <property type="entry name" value="LcnD_C"/>
    <property type="match status" value="1"/>
</dbReference>
<comment type="caution">
    <text evidence="7">The sequence shown here is derived from an EMBL/GenBank/DDBJ whole genome shotgun (WGS) entry which is preliminary data.</text>
</comment>
<organism evidence="7 8">
    <name type="scientific">Lactobacillus intestinalis DSM 6629</name>
    <dbReference type="NCBI Taxonomy" id="1423761"/>
    <lineage>
        <taxon>Bacteria</taxon>
        <taxon>Bacillati</taxon>
        <taxon>Bacillota</taxon>
        <taxon>Bacilli</taxon>
        <taxon>Lactobacillales</taxon>
        <taxon>Lactobacillaceae</taxon>
        <taxon>Lactobacillus</taxon>
    </lineage>
</organism>
<feature type="transmembrane region" description="Helical" evidence="5">
    <location>
        <begin position="21"/>
        <end position="42"/>
    </location>
</feature>
<gene>
    <name evidence="7" type="ORF">FC44_GL001389</name>
</gene>
<evidence type="ECO:0000256" key="1">
    <source>
        <dbReference type="ARBA" id="ARBA00004370"/>
    </source>
</evidence>
<comment type="subcellular location">
    <subcellularLocation>
        <location evidence="1">Membrane</location>
    </subcellularLocation>
</comment>
<accession>A0ABR5PSM5</accession>
<dbReference type="EMBL" id="AZGN01000005">
    <property type="protein sequence ID" value="KRM34302.1"/>
    <property type="molecule type" value="Genomic_DNA"/>
</dbReference>
<reference evidence="7 8" key="1">
    <citation type="journal article" date="2015" name="Genome Announc.">
        <title>Expanding the biotechnology potential of lactobacilli through comparative genomics of 213 strains and associated genera.</title>
        <authorList>
            <person name="Sun Z."/>
            <person name="Harris H.M."/>
            <person name="McCann A."/>
            <person name="Guo C."/>
            <person name="Argimon S."/>
            <person name="Zhang W."/>
            <person name="Yang X."/>
            <person name="Jeffery I.B."/>
            <person name="Cooney J.C."/>
            <person name="Kagawa T.F."/>
            <person name="Liu W."/>
            <person name="Song Y."/>
            <person name="Salvetti E."/>
            <person name="Wrobel A."/>
            <person name="Rasinkangas P."/>
            <person name="Parkhill J."/>
            <person name="Rea M.C."/>
            <person name="O'Sullivan O."/>
            <person name="Ritari J."/>
            <person name="Douillard F.P."/>
            <person name="Paul Ross R."/>
            <person name="Yang R."/>
            <person name="Briner A.E."/>
            <person name="Felis G.E."/>
            <person name="de Vos W.M."/>
            <person name="Barrangou R."/>
            <person name="Klaenhammer T.R."/>
            <person name="Caufield P.W."/>
            <person name="Cui Y."/>
            <person name="Zhang H."/>
            <person name="O'Toole P.W."/>
        </authorList>
    </citation>
    <scope>NUCLEOTIDE SEQUENCE [LARGE SCALE GENOMIC DNA]</scope>
    <source>
        <strain evidence="7 8">DSM 6629</strain>
    </source>
</reference>
<evidence type="ECO:0000256" key="5">
    <source>
        <dbReference type="SAM" id="Phobius"/>
    </source>
</evidence>
<dbReference type="Proteomes" id="UP000051735">
    <property type="component" value="Unassembled WGS sequence"/>
</dbReference>